<accession>A0A6G0ILP9</accession>
<gene>
    <name evidence="2" type="ORF">D5F01_LYC09671</name>
</gene>
<feature type="region of interest" description="Disordered" evidence="1">
    <location>
        <begin position="335"/>
        <end position="399"/>
    </location>
</feature>
<dbReference type="InterPro" id="IPR028042">
    <property type="entry name" value="DUF4639"/>
</dbReference>
<feature type="region of interest" description="Disordered" evidence="1">
    <location>
        <begin position="174"/>
        <end position="297"/>
    </location>
</feature>
<dbReference type="Pfam" id="PF15479">
    <property type="entry name" value="DUF4639"/>
    <property type="match status" value="1"/>
</dbReference>
<feature type="compositionally biased region" description="Basic and acidic residues" evidence="1">
    <location>
        <begin position="373"/>
        <end position="388"/>
    </location>
</feature>
<feature type="compositionally biased region" description="Basic and acidic residues" evidence="1">
    <location>
        <begin position="237"/>
        <end position="255"/>
    </location>
</feature>
<dbReference type="Proteomes" id="UP000424527">
    <property type="component" value="Unassembled WGS sequence"/>
</dbReference>
<dbReference type="AlphaFoldDB" id="A0A6G0ILP9"/>
<feature type="compositionally biased region" description="Polar residues" evidence="1">
    <location>
        <begin position="353"/>
        <end position="372"/>
    </location>
</feature>
<reference evidence="2 3" key="1">
    <citation type="submission" date="2019-07" db="EMBL/GenBank/DDBJ databases">
        <title>Chromosome genome assembly for large yellow croaker.</title>
        <authorList>
            <person name="Xiao S."/>
        </authorList>
    </citation>
    <scope>NUCLEOTIDE SEQUENCE [LARGE SCALE GENOMIC DNA]</scope>
    <source>
        <strain evidence="2">JMULYC20181020</strain>
        <tissue evidence="2">Muscle</tissue>
    </source>
</reference>
<feature type="compositionally biased region" description="Basic and acidic residues" evidence="1">
    <location>
        <begin position="283"/>
        <end position="297"/>
    </location>
</feature>
<dbReference type="PANTHER" id="PTHR34438:SF1">
    <property type="entry name" value="CHROMOSOME 2 OPEN READING FRAME 81"/>
    <property type="match status" value="1"/>
</dbReference>
<sequence>MPRSAAKSRADKTKRRSPVPVVAPPTQELEEEYIISGRFTKTQWMDMLNQEEADEAVGEIMDELMSRVMEGCLKVHIERQLPAYTASWAKSYLTQILEQRVMCLDEGDGPEEGSRTEDSEPIPSPSHAWAPGCVPVVNPTPPPHPISKEVLLQVDTGQVPVQTKPRVNQQCNVMAQTNSSPKQSEKETGPRRSVRDRHYKVLSPCPSPKIDQKKKQQINLAPKPVPSKLLPPLSGSAEKRNVRVEAKPSTKKPSELPKVGPRYSKQQTEQTVTSLKPVTSSKDQPEDFRRRNEADLRLKKLSPSIHPKYQSIPKLDPSCLPRHCIPIQYEILDNDTKPRHKKPSGLSKLEPSYSKQQTEKTVTSLKPVTSSKDPPEDFRRRNEADLGLKKMSPFRHPKEEMMYSGPLRLDTMKLAKGVSLLEPQAVDINPPGQSNNLKPIRSKPSVPLYSVEELTSGPSPRVRPSYQSESINT</sequence>
<feature type="region of interest" description="Disordered" evidence="1">
    <location>
        <begin position="105"/>
        <end position="142"/>
    </location>
</feature>
<feature type="compositionally biased region" description="Low complexity" evidence="1">
    <location>
        <begin position="220"/>
        <end position="234"/>
    </location>
</feature>
<organism evidence="2 3">
    <name type="scientific">Larimichthys crocea</name>
    <name type="common">Large yellow croaker</name>
    <name type="synonym">Pseudosciaena crocea</name>
    <dbReference type="NCBI Taxonomy" id="215358"/>
    <lineage>
        <taxon>Eukaryota</taxon>
        <taxon>Metazoa</taxon>
        <taxon>Chordata</taxon>
        <taxon>Craniata</taxon>
        <taxon>Vertebrata</taxon>
        <taxon>Euteleostomi</taxon>
        <taxon>Actinopterygii</taxon>
        <taxon>Neopterygii</taxon>
        <taxon>Teleostei</taxon>
        <taxon>Neoteleostei</taxon>
        <taxon>Acanthomorphata</taxon>
        <taxon>Eupercaria</taxon>
        <taxon>Sciaenidae</taxon>
        <taxon>Larimichthys</taxon>
    </lineage>
</organism>
<dbReference type="EMBL" id="REGW02000009">
    <property type="protein sequence ID" value="KAE8292304.1"/>
    <property type="molecule type" value="Genomic_DNA"/>
</dbReference>
<feature type="compositionally biased region" description="Polar residues" evidence="1">
    <location>
        <begin position="264"/>
        <end position="282"/>
    </location>
</feature>
<feature type="region of interest" description="Disordered" evidence="1">
    <location>
        <begin position="1"/>
        <end position="25"/>
    </location>
</feature>
<feature type="region of interest" description="Disordered" evidence="1">
    <location>
        <begin position="425"/>
        <end position="473"/>
    </location>
</feature>
<name>A0A6G0ILP9_LARCR</name>
<dbReference type="PANTHER" id="PTHR34438">
    <property type="entry name" value="SI:DKEY-97L20.6"/>
    <property type="match status" value="1"/>
</dbReference>
<proteinExistence type="predicted"/>
<protein>
    <submittedName>
        <fullName evidence="2">Uncharacterized protein</fullName>
    </submittedName>
</protein>
<comment type="caution">
    <text evidence="2">The sequence shown here is derived from an EMBL/GenBank/DDBJ whole genome shotgun (WGS) entry which is preliminary data.</text>
</comment>
<evidence type="ECO:0000256" key="1">
    <source>
        <dbReference type="SAM" id="MobiDB-lite"/>
    </source>
</evidence>
<evidence type="ECO:0000313" key="3">
    <source>
        <dbReference type="Proteomes" id="UP000424527"/>
    </source>
</evidence>
<evidence type="ECO:0000313" key="2">
    <source>
        <dbReference type="EMBL" id="KAE8292304.1"/>
    </source>
</evidence>
<keyword evidence="3" id="KW-1185">Reference proteome</keyword>